<reference evidence="12" key="1">
    <citation type="submission" date="2021-01" db="UniProtKB">
        <authorList>
            <consortium name="EnsemblMetazoa"/>
        </authorList>
    </citation>
    <scope>IDENTIFICATION</scope>
</reference>
<evidence type="ECO:0000256" key="6">
    <source>
        <dbReference type="ARBA" id="ARBA00022833"/>
    </source>
</evidence>
<organism evidence="12 13">
    <name type="scientific">Nasonia vitripennis</name>
    <name type="common">Parasitic wasp</name>
    <dbReference type="NCBI Taxonomy" id="7425"/>
    <lineage>
        <taxon>Eukaryota</taxon>
        <taxon>Metazoa</taxon>
        <taxon>Ecdysozoa</taxon>
        <taxon>Arthropoda</taxon>
        <taxon>Hexapoda</taxon>
        <taxon>Insecta</taxon>
        <taxon>Pterygota</taxon>
        <taxon>Neoptera</taxon>
        <taxon>Endopterygota</taxon>
        <taxon>Hymenoptera</taxon>
        <taxon>Apocrita</taxon>
        <taxon>Proctotrupomorpha</taxon>
        <taxon>Chalcidoidea</taxon>
        <taxon>Pteromalidae</taxon>
        <taxon>Pteromalinae</taxon>
        <taxon>Nasonia</taxon>
    </lineage>
</organism>
<dbReference type="InterPro" id="IPR027417">
    <property type="entry name" value="P-loop_NTPase"/>
</dbReference>
<dbReference type="SMART" id="SM00451">
    <property type="entry name" value="ZnF_U1"/>
    <property type="match status" value="1"/>
</dbReference>
<evidence type="ECO:0000256" key="8">
    <source>
        <dbReference type="PIRNR" id="PIRNR039110"/>
    </source>
</evidence>
<dbReference type="PANTHER" id="PTHR11088">
    <property type="entry name" value="TRNA DIMETHYLALLYLTRANSFERASE"/>
    <property type="match status" value="1"/>
</dbReference>
<dbReference type="Gene3D" id="3.30.160.60">
    <property type="entry name" value="Classic Zinc Finger"/>
    <property type="match status" value="1"/>
</dbReference>
<keyword evidence="6" id="KW-0862">Zinc</keyword>
<dbReference type="Gene3D" id="3.40.50.300">
    <property type="entry name" value="P-loop containing nucleotide triphosphate hydrolases"/>
    <property type="match status" value="1"/>
</dbReference>
<evidence type="ECO:0000256" key="10">
    <source>
        <dbReference type="SAM" id="MobiDB-lite"/>
    </source>
</evidence>
<evidence type="ECO:0000256" key="9">
    <source>
        <dbReference type="RuleBase" id="RU003785"/>
    </source>
</evidence>
<dbReference type="OrthoDB" id="775260at2759"/>
<evidence type="ECO:0000256" key="2">
    <source>
        <dbReference type="ARBA" id="ARBA00022679"/>
    </source>
</evidence>
<evidence type="ECO:0000256" key="7">
    <source>
        <dbReference type="ARBA" id="ARBA00022840"/>
    </source>
</evidence>
<evidence type="ECO:0000313" key="13">
    <source>
        <dbReference type="Proteomes" id="UP000002358"/>
    </source>
</evidence>
<dbReference type="InterPro" id="IPR018022">
    <property type="entry name" value="IPT"/>
</dbReference>
<dbReference type="SUPFAM" id="SSF57667">
    <property type="entry name" value="beta-beta-alpha zinc fingers"/>
    <property type="match status" value="1"/>
</dbReference>
<dbReference type="GO" id="GO:0003676">
    <property type="term" value="F:nucleic acid binding"/>
    <property type="evidence" value="ECO:0007669"/>
    <property type="project" value="InterPro"/>
</dbReference>
<dbReference type="HAMAP" id="MF_00185">
    <property type="entry name" value="IPP_trans"/>
    <property type="match status" value="1"/>
</dbReference>
<dbReference type="Pfam" id="PF12171">
    <property type="entry name" value="zf-C2H2_jaz"/>
    <property type="match status" value="1"/>
</dbReference>
<keyword evidence="7 8" id="KW-0067">ATP-binding</keyword>
<dbReference type="SUPFAM" id="SSF52540">
    <property type="entry name" value="P-loop containing nucleoside triphosphate hydrolases"/>
    <property type="match status" value="2"/>
</dbReference>
<dbReference type="Pfam" id="PF01715">
    <property type="entry name" value="IPPT"/>
    <property type="match status" value="1"/>
</dbReference>
<name>A0A7M7IYK4_NASVI</name>
<evidence type="ECO:0000259" key="11">
    <source>
        <dbReference type="SMART" id="SM00451"/>
    </source>
</evidence>
<dbReference type="FunCoup" id="A0A7M7IYK4">
    <property type="interactions" value="2155"/>
</dbReference>
<dbReference type="AlphaFoldDB" id="A0A7M7IYK4"/>
<dbReference type="InterPro" id="IPR022755">
    <property type="entry name" value="Znf_C2H2_jaz"/>
</dbReference>
<comment type="catalytic activity">
    <reaction evidence="8">
        <text>adenosine(37) in tRNA + dimethylallyl diphosphate = N(6)-dimethylallyladenosine(37) in tRNA + diphosphate</text>
        <dbReference type="Rhea" id="RHEA:26482"/>
        <dbReference type="Rhea" id="RHEA-COMP:10162"/>
        <dbReference type="Rhea" id="RHEA-COMP:10375"/>
        <dbReference type="ChEBI" id="CHEBI:33019"/>
        <dbReference type="ChEBI" id="CHEBI:57623"/>
        <dbReference type="ChEBI" id="CHEBI:74411"/>
        <dbReference type="ChEBI" id="CHEBI:74415"/>
        <dbReference type="EC" id="2.5.1.75"/>
    </reaction>
</comment>
<dbReference type="Gene3D" id="1.10.20.140">
    <property type="match status" value="1"/>
</dbReference>
<feature type="region of interest" description="Disordered" evidence="10">
    <location>
        <begin position="444"/>
        <end position="495"/>
    </location>
</feature>
<keyword evidence="13" id="KW-1185">Reference proteome</keyword>
<keyword evidence="2 8" id="KW-0808">Transferase</keyword>
<feature type="compositionally biased region" description="Basic and acidic residues" evidence="10">
    <location>
        <begin position="477"/>
        <end position="489"/>
    </location>
</feature>
<accession>A0A7M7IYK4</accession>
<dbReference type="NCBIfam" id="TIGR00174">
    <property type="entry name" value="miaA"/>
    <property type="match status" value="1"/>
</dbReference>
<dbReference type="InterPro" id="IPR036236">
    <property type="entry name" value="Znf_C2H2_sf"/>
</dbReference>
<comment type="function">
    <text evidence="8">Catalyzes the transfer of a dimethylallyl group onto the adenine at position 37.</text>
</comment>
<keyword evidence="5" id="KW-0863">Zinc-finger</keyword>
<evidence type="ECO:0000313" key="12">
    <source>
        <dbReference type="EnsemblMetazoa" id="XP_016840201"/>
    </source>
</evidence>
<keyword evidence="8" id="KW-0819">tRNA processing</keyword>
<evidence type="ECO:0000256" key="5">
    <source>
        <dbReference type="ARBA" id="ARBA00022771"/>
    </source>
</evidence>
<evidence type="ECO:0000256" key="3">
    <source>
        <dbReference type="ARBA" id="ARBA00022723"/>
    </source>
</evidence>
<dbReference type="SMR" id="A0A7M7IYK4"/>
<keyword evidence="8" id="KW-0963">Cytoplasm</keyword>
<dbReference type="InterPro" id="IPR030666">
    <property type="entry name" value="IPP_transferase_euk"/>
</dbReference>
<dbReference type="EnsemblMetazoa" id="XM_016984712">
    <property type="protein sequence ID" value="XP_016840201"/>
    <property type="gene ID" value="LOC100120934"/>
</dbReference>
<dbReference type="GO" id="GO:0005739">
    <property type="term" value="C:mitochondrion"/>
    <property type="evidence" value="ECO:0007669"/>
    <property type="project" value="TreeGrafter"/>
</dbReference>
<dbReference type="InParanoid" id="A0A7M7IYK4"/>
<protein>
    <recommendedName>
        <fullName evidence="8">tRNA dimethylallyltransferase</fullName>
        <ecNumber evidence="8">2.5.1.75</ecNumber>
    </recommendedName>
</protein>
<keyword evidence="4 8" id="KW-0547">Nucleotide-binding</keyword>
<dbReference type="InterPro" id="IPR039657">
    <property type="entry name" value="Dimethylallyltransferase"/>
</dbReference>
<keyword evidence="3" id="KW-0479">Metal-binding</keyword>
<sequence length="495" mass="56818">MAESQCQAECAIMSSRVQPILVILGATGTGKSKLGIELARRFRGEIISADSMQVYKGLDIITAKVTKEEQAQAQHHLLDVVDPLREFTVVEFRNRALPIIDRLVKSAKMPIIVGGTNYYIESLIWKVLVDNPNQGDFDSDEESPLKIRRIDGTSNEELHKKLMEVDPEMASRLHPNNRRKVIRSLEIFEQHGTTHSEILRQQRLAGGSALGGPLRHENSIILWLTCNRDVLDRRLDARVDSMLKADLVQELLDFHERYNKDRIQKNESADYSKGIFQSIGFKEFHNYLILPKQERDSETQGQKLLKEAIENLKIATRRYARRQHKWVRNRLIRRVDRQVPPVYSLDCTDLEQWESEVYGKAVEIVAAVMSGETPRVKATNSSVDDTDAKVTDPSIETNHFCEVCQRVFIGEFQWTEHMTGAKHKRVLEKKRRLEKEQYLKELEKKSEAEAEIKKDAENGSETESEAKKDAEEVLQTKSEEKKDVQKVLEAESLTT</sequence>
<dbReference type="PANTHER" id="PTHR11088:SF89">
    <property type="entry name" value="TRNA DIMETHYLALLYLTRANSFERASE"/>
    <property type="match status" value="1"/>
</dbReference>
<feature type="compositionally biased region" description="Basic and acidic residues" evidence="10">
    <location>
        <begin position="444"/>
        <end position="457"/>
    </location>
</feature>
<evidence type="ECO:0000256" key="1">
    <source>
        <dbReference type="ARBA" id="ARBA00005842"/>
    </source>
</evidence>
<proteinExistence type="inferred from homology"/>
<comment type="similarity">
    <text evidence="1 8 9">Belongs to the IPP transferase family.</text>
</comment>
<dbReference type="GO" id="GO:0052381">
    <property type="term" value="F:tRNA dimethylallyltransferase activity"/>
    <property type="evidence" value="ECO:0007669"/>
    <property type="project" value="UniProtKB-UniRule"/>
</dbReference>
<dbReference type="EC" id="2.5.1.75" evidence="8"/>
<dbReference type="Proteomes" id="UP000002358">
    <property type="component" value="Chromosome 3"/>
</dbReference>
<dbReference type="GO" id="GO:0008270">
    <property type="term" value="F:zinc ion binding"/>
    <property type="evidence" value="ECO:0007669"/>
    <property type="project" value="UniProtKB-KW"/>
</dbReference>
<dbReference type="GO" id="GO:0006400">
    <property type="term" value="P:tRNA modification"/>
    <property type="evidence" value="ECO:0007669"/>
    <property type="project" value="TreeGrafter"/>
</dbReference>
<dbReference type="InterPro" id="IPR003604">
    <property type="entry name" value="Matrin/U1-like-C_Znf_C2H2"/>
</dbReference>
<dbReference type="PIRSF" id="PIRSF039110">
    <property type="entry name" value="IPP_transferase"/>
    <property type="match status" value="1"/>
</dbReference>
<feature type="domain" description="U1-type" evidence="11">
    <location>
        <begin position="396"/>
        <end position="430"/>
    </location>
</feature>
<gene>
    <name evidence="12" type="primary">100120934</name>
</gene>
<evidence type="ECO:0000256" key="4">
    <source>
        <dbReference type="ARBA" id="ARBA00022741"/>
    </source>
</evidence>
<dbReference type="GO" id="GO:0005524">
    <property type="term" value="F:ATP binding"/>
    <property type="evidence" value="ECO:0007669"/>
    <property type="project" value="UniProtKB-UniRule"/>
</dbReference>